<dbReference type="PANTHER" id="PTHR22950:SF349">
    <property type="entry name" value="AMINO ACID TRANSPORTER TRANSMEMBRANE DOMAIN-CONTAINING PROTEIN"/>
    <property type="match status" value="1"/>
</dbReference>
<dbReference type="EMBL" id="MLAK01000682">
    <property type="protein sequence ID" value="OHT07897.1"/>
    <property type="molecule type" value="Genomic_DNA"/>
</dbReference>
<dbReference type="InterPro" id="IPR013057">
    <property type="entry name" value="AA_transpt_TM"/>
</dbReference>
<evidence type="ECO:0000313" key="8">
    <source>
        <dbReference type="Proteomes" id="UP000179807"/>
    </source>
</evidence>
<reference evidence="7" key="1">
    <citation type="submission" date="2016-10" db="EMBL/GenBank/DDBJ databases">
        <authorList>
            <person name="Benchimol M."/>
            <person name="Almeida L.G."/>
            <person name="Vasconcelos A.T."/>
            <person name="Perreira-Neves A."/>
            <person name="Rosa I.A."/>
            <person name="Tasca T."/>
            <person name="Bogo M.R."/>
            <person name="de Souza W."/>
        </authorList>
    </citation>
    <scope>NUCLEOTIDE SEQUENCE [LARGE SCALE GENOMIC DNA]</scope>
    <source>
        <strain evidence="7">K</strain>
    </source>
</reference>
<evidence type="ECO:0000256" key="4">
    <source>
        <dbReference type="ARBA" id="ARBA00023136"/>
    </source>
</evidence>
<dbReference type="AlphaFoldDB" id="A0A1J4K8S0"/>
<feature type="transmembrane region" description="Helical" evidence="5">
    <location>
        <begin position="62"/>
        <end position="85"/>
    </location>
</feature>
<feature type="transmembrane region" description="Helical" evidence="5">
    <location>
        <begin position="33"/>
        <end position="50"/>
    </location>
</feature>
<evidence type="ECO:0000256" key="2">
    <source>
        <dbReference type="ARBA" id="ARBA00022692"/>
    </source>
</evidence>
<keyword evidence="4 5" id="KW-0472">Membrane</keyword>
<comment type="subcellular location">
    <subcellularLocation>
        <location evidence="1">Membrane</location>
        <topology evidence="1">Multi-pass membrane protein</topology>
    </subcellularLocation>
</comment>
<feature type="domain" description="Amino acid transporter transmembrane" evidence="6">
    <location>
        <begin position="34"/>
        <end position="412"/>
    </location>
</feature>
<feature type="transmembrane region" description="Helical" evidence="5">
    <location>
        <begin position="398"/>
        <end position="418"/>
    </location>
</feature>
<comment type="caution">
    <text evidence="7">The sequence shown here is derived from an EMBL/GenBank/DDBJ whole genome shotgun (WGS) entry which is preliminary data.</text>
</comment>
<evidence type="ECO:0000256" key="5">
    <source>
        <dbReference type="SAM" id="Phobius"/>
    </source>
</evidence>
<keyword evidence="3 5" id="KW-1133">Transmembrane helix</keyword>
<name>A0A1J4K8S0_9EUKA</name>
<feature type="transmembrane region" description="Helical" evidence="5">
    <location>
        <begin position="263"/>
        <end position="281"/>
    </location>
</feature>
<keyword evidence="8" id="KW-1185">Reference proteome</keyword>
<dbReference type="GO" id="GO:0005774">
    <property type="term" value="C:vacuolar membrane"/>
    <property type="evidence" value="ECO:0007669"/>
    <property type="project" value="TreeGrafter"/>
</dbReference>
<evidence type="ECO:0000256" key="3">
    <source>
        <dbReference type="ARBA" id="ARBA00022989"/>
    </source>
</evidence>
<evidence type="ECO:0000313" key="7">
    <source>
        <dbReference type="EMBL" id="OHT07897.1"/>
    </source>
</evidence>
<dbReference type="PANTHER" id="PTHR22950">
    <property type="entry name" value="AMINO ACID TRANSPORTER"/>
    <property type="match status" value="1"/>
</dbReference>
<dbReference type="GeneID" id="94826930"/>
<proteinExistence type="predicted"/>
<feature type="transmembrane region" description="Helical" evidence="5">
    <location>
        <begin position="115"/>
        <end position="135"/>
    </location>
</feature>
<protein>
    <submittedName>
        <fullName evidence="7">Transmembrane amino acid transporter protein</fullName>
    </submittedName>
</protein>
<feature type="transmembrane region" description="Helical" evidence="5">
    <location>
        <begin position="155"/>
        <end position="171"/>
    </location>
</feature>
<dbReference type="Pfam" id="PF01490">
    <property type="entry name" value="Aa_trans"/>
    <property type="match status" value="1"/>
</dbReference>
<accession>A0A1J4K8S0</accession>
<dbReference type="GO" id="GO:0015179">
    <property type="term" value="F:L-amino acid transmembrane transporter activity"/>
    <property type="evidence" value="ECO:0007669"/>
    <property type="project" value="TreeGrafter"/>
</dbReference>
<evidence type="ECO:0000259" key="6">
    <source>
        <dbReference type="Pfam" id="PF01490"/>
    </source>
</evidence>
<feature type="transmembrane region" description="Helical" evidence="5">
    <location>
        <begin position="341"/>
        <end position="360"/>
    </location>
</feature>
<gene>
    <name evidence="7" type="ORF">TRFO_04997</name>
</gene>
<feature type="transmembrane region" description="Helical" evidence="5">
    <location>
        <begin position="301"/>
        <end position="329"/>
    </location>
</feature>
<keyword evidence="2 5" id="KW-0812">Transmembrane</keyword>
<evidence type="ECO:0000256" key="1">
    <source>
        <dbReference type="ARBA" id="ARBA00004141"/>
    </source>
</evidence>
<feature type="transmembrane region" description="Helical" evidence="5">
    <location>
        <begin position="183"/>
        <end position="203"/>
    </location>
</feature>
<dbReference type="Proteomes" id="UP000179807">
    <property type="component" value="Unassembled WGS sequence"/>
</dbReference>
<dbReference type="RefSeq" id="XP_068361033.1">
    <property type="nucleotide sequence ID" value="XM_068492226.1"/>
</dbReference>
<organism evidence="7 8">
    <name type="scientific">Tritrichomonas foetus</name>
    <dbReference type="NCBI Taxonomy" id="1144522"/>
    <lineage>
        <taxon>Eukaryota</taxon>
        <taxon>Metamonada</taxon>
        <taxon>Parabasalia</taxon>
        <taxon>Tritrichomonadida</taxon>
        <taxon>Tritrichomonadidae</taxon>
        <taxon>Tritrichomonas</taxon>
    </lineage>
</organism>
<dbReference type="VEuPathDB" id="TrichDB:TRFO_04997"/>
<feature type="transmembrane region" description="Helical" evidence="5">
    <location>
        <begin position="366"/>
        <end position="391"/>
    </location>
</feature>
<sequence length="425" mass="48943">MRGGDMLVADHRFKIHGHTKNRLFFYQTSKKDMISFFSSVMILLHASIATDHLRLGQYFSIGILQTILIMLVPFLFSQLSFFYFFRSWVFGSKFTYQGVWSFVFGPTFKAFPHFLVIYSFLNHTFSLISLIPNLWSKVLTDVWSDVPSILVNEWFILYIIGFFTMLPFLFVRKVTSLTYASYAGNFCCAITIICILVDFFYHFRNIDFSHIKLFGGSYSDSMSVLYKLNQAFFIHPLLQLVTEDMENPTNKRIHNLTWTVNSLKFAIFGGCGILTYIQYYAKYGGFYKGDFMSAYSPRSGITIIIEIVTYVNVILTLSFYEFVLANFFIDLFVVNKQTGPLTIWSGVSIFLLNCTIHFTSENVNHILSIIGTVCTCLLVYILPPIFSLVLYKTKDLTWFICGILLLVVSIPLSIMMIANECQTLT</sequence>